<sequence>MSTVTGEVFTLSLMAFALGMDAFSVSLGMGMASIRLKQIVKIGLTVGLFHIWMPLIGMLTGNFLSEQFGALATYAGGILLILIGFHMFMSGFKNDEKRSFKPIGIGLFLFAISVSLDSFSLGLTLGIFGAKTLTAITLFGFFATILTWAGLLLGRKMKGIIGQYSEAFGGSILLFFGIKLIFPF</sequence>
<dbReference type="InterPro" id="IPR003810">
    <property type="entry name" value="Mntp/YtaF"/>
</dbReference>
<dbReference type="OrthoDB" id="1679700at2"/>
<keyword evidence="3 8" id="KW-0812">Transmembrane</keyword>
<dbReference type="EMBL" id="CCRF01000101">
    <property type="protein sequence ID" value="CEE03116.1"/>
    <property type="molecule type" value="Genomic_DNA"/>
</dbReference>
<dbReference type="PANTHER" id="PTHR35529">
    <property type="entry name" value="MANGANESE EFFLUX PUMP MNTP-RELATED"/>
    <property type="match status" value="1"/>
</dbReference>
<evidence type="ECO:0000256" key="5">
    <source>
        <dbReference type="ARBA" id="ARBA00023065"/>
    </source>
</evidence>
<protein>
    <recommendedName>
        <fullName evidence="8">Putative manganese efflux pump MntP</fullName>
    </recommendedName>
</protein>
<feature type="transmembrane region" description="Helical" evidence="8">
    <location>
        <begin position="164"/>
        <end position="182"/>
    </location>
</feature>
<comment type="similarity">
    <text evidence="8">Belongs to the MntP (TC 9.B.29) family.</text>
</comment>
<evidence type="ECO:0000256" key="4">
    <source>
        <dbReference type="ARBA" id="ARBA00022989"/>
    </source>
</evidence>
<keyword evidence="1 8" id="KW-0813">Transport</keyword>
<feature type="transmembrane region" description="Helical" evidence="8">
    <location>
        <begin position="71"/>
        <end position="92"/>
    </location>
</feature>
<dbReference type="AlphaFoldDB" id="A0A090IYD7"/>
<feature type="transmembrane region" description="Helical" evidence="8">
    <location>
        <begin position="133"/>
        <end position="152"/>
    </location>
</feature>
<feature type="transmembrane region" description="Helical" evidence="8">
    <location>
        <begin position="12"/>
        <end position="32"/>
    </location>
</feature>
<dbReference type="InterPro" id="IPR022929">
    <property type="entry name" value="Put_MntP"/>
</dbReference>
<keyword evidence="2 8" id="KW-1003">Cell membrane</keyword>
<dbReference type="PATRIC" id="fig|35841.7.peg.471"/>
<gene>
    <name evidence="8 9" type="primary">mntP</name>
    <name evidence="9" type="ORF">BT1A1_3334</name>
</gene>
<keyword evidence="6 8" id="KW-0472">Membrane</keyword>
<dbReference type="Pfam" id="PF02659">
    <property type="entry name" value="Mntp"/>
    <property type="match status" value="1"/>
</dbReference>
<evidence type="ECO:0000313" key="9">
    <source>
        <dbReference type="EMBL" id="CEE03116.1"/>
    </source>
</evidence>
<feature type="transmembrane region" description="Helical" evidence="8">
    <location>
        <begin position="104"/>
        <end position="127"/>
    </location>
</feature>
<evidence type="ECO:0000256" key="6">
    <source>
        <dbReference type="ARBA" id="ARBA00023136"/>
    </source>
</evidence>
<reference evidence="9 10" key="1">
    <citation type="submission" date="2014-07" db="EMBL/GenBank/DDBJ databases">
        <authorList>
            <person name="Wibberg Daniel"/>
        </authorList>
    </citation>
    <scope>NUCLEOTIDE SEQUENCE [LARGE SCALE GENOMIC DNA]</scope>
</reference>
<comment type="function">
    <text evidence="8">Probably functions as a manganese efflux pump.</text>
</comment>
<comment type="subcellular location">
    <subcellularLocation>
        <location evidence="8">Cell membrane</location>
        <topology evidence="8">Multi-pass membrane protein</topology>
    </subcellularLocation>
</comment>
<keyword evidence="4 8" id="KW-1133">Transmembrane helix</keyword>
<dbReference type="GeneID" id="92962727"/>
<keyword evidence="5 8" id="KW-0406">Ion transport</keyword>
<dbReference type="HAMAP" id="MF_01521">
    <property type="entry name" value="MntP_pump"/>
    <property type="match status" value="1"/>
</dbReference>
<evidence type="ECO:0000256" key="7">
    <source>
        <dbReference type="ARBA" id="ARBA00023211"/>
    </source>
</evidence>
<evidence type="ECO:0000256" key="1">
    <source>
        <dbReference type="ARBA" id="ARBA00022448"/>
    </source>
</evidence>
<proteinExistence type="inferred from homology"/>
<dbReference type="Proteomes" id="UP000040576">
    <property type="component" value="Unassembled WGS sequence"/>
</dbReference>
<dbReference type="GO" id="GO:0005384">
    <property type="term" value="F:manganese ion transmembrane transporter activity"/>
    <property type="evidence" value="ECO:0007669"/>
    <property type="project" value="UniProtKB-UniRule"/>
</dbReference>
<dbReference type="RefSeq" id="WP_034773217.1">
    <property type="nucleotide sequence ID" value="NZ_CCRF01000101.1"/>
</dbReference>
<dbReference type="GO" id="GO:0005886">
    <property type="term" value="C:plasma membrane"/>
    <property type="evidence" value="ECO:0007669"/>
    <property type="project" value="UniProtKB-SubCell"/>
</dbReference>
<evidence type="ECO:0000256" key="8">
    <source>
        <dbReference type="HAMAP-Rule" id="MF_01521"/>
    </source>
</evidence>
<feature type="transmembrane region" description="Helical" evidence="8">
    <location>
        <begin position="39"/>
        <end position="59"/>
    </location>
</feature>
<accession>A0A090IYD7</accession>
<name>A0A090IYD7_9BACI</name>
<evidence type="ECO:0000256" key="2">
    <source>
        <dbReference type="ARBA" id="ARBA00022475"/>
    </source>
</evidence>
<organism evidence="9 10">
    <name type="scientific">Caldibacillus thermoamylovorans</name>
    <dbReference type="NCBI Taxonomy" id="35841"/>
    <lineage>
        <taxon>Bacteria</taxon>
        <taxon>Bacillati</taxon>
        <taxon>Bacillota</taxon>
        <taxon>Bacilli</taxon>
        <taxon>Bacillales</taxon>
        <taxon>Bacillaceae</taxon>
        <taxon>Caldibacillus</taxon>
    </lineage>
</organism>
<keyword evidence="7 8" id="KW-0464">Manganese</keyword>
<dbReference type="PANTHER" id="PTHR35529:SF1">
    <property type="entry name" value="MANGANESE EFFLUX PUMP MNTP-RELATED"/>
    <property type="match status" value="1"/>
</dbReference>
<keyword evidence="10" id="KW-1185">Reference proteome</keyword>
<evidence type="ECO:0000256" key="3">
    <source>
        <dbReference type="ARBA" id="ARBA00022692"/>
    </source>
</evidence>
<evidence type="ECO:0000313" key="10">
    <source>
        <dbReference type="Proteomes" id="UP000040576"/>
    </source>
</evidence>